<evidence type="ECO:0000313" key="1">
    <source>
        <dbReference type="EMBL" id="CAJ1398388.1"/>
    </source>
</evidence>
<organism evidence="1 2">
    <name type="scientific">Effrenium voratum</name>
    <dbReference type="NCBI Taxonomy" id="2562239"/>
    <lineage>
        <taxon>Eukaryota</taxon>
        <taxon>Sar</taxon>
        <taxon>Alveolata</taxon>
        <taxon>Dinophyceae</taxon>
        <taxon>Suessiales</taxon>
        <taxon>Symbiodiniaceae</taxon>
        <taxon>Effrenium</taxon>
    </lineage>
</organism>
<dbReference type="EMBL" id="CAUJNA010003298">
    <property type="protein sequence ID" value="CAJ1398388.1"/>
    <property type="molecule type" value="Genomic_DNA"/>
</dbReference>
<reference evidence="1" key="1">
    <citation type="submission" date="2023-08" db="EMBL/GenBank/DDBJ databases">
        <authorList>
            <person name="Chen Y."/>
            <person name="Shah S."/>
            <person name="Dougan E. K."/>
            <person name="Thang M."/>
            <person name="Chan C."/>
        </authorList>
    </citation>
    <scope>NUCLEOTIDE SEQUENCE</scope>
</reference>
<proteinExistence type="predicted"/>
<comment type="caution">
    <text evidence="1">The sequence shown here is derived from an EMBL/GenBank/DDBJ whole genome shotgun (WGS) entry which is preliminary data.</text>
</comment>
<keyword evidence="2" id="KW-1185">Reference proteome</keyword>
<dbReference type="Proteomes" id="UP001178507">
    <property type="component" value="Unassembled WGS sequence"/>
</dbReference>
<protein>
    <submittedName>
        <fullName evidence="1">Uncharacterized protein</fullName>
    </submittedName>
</protein>
<dbReference type="AlphaFoldDB" id="A0AA36J2F4"/>
<gene>
    <name evidence="1" type="ORF">EVOR1521_LOCUS22196</name>
</gene>
<name>A0AA36J2F4_9DINO</name>
<sequence length="682" mass="76221">MPVAQSDLLEDVHKAAQRKALLPWTLVAKHARVGLRQIFGIRSNSQKMMEASMKDAPIEAEFPSLPCCAFALMGLCAASQTFLDLAGQGLEDLLGADLRRVPLHGLLPNAMNKKLNLEAWFPLERLHQKTFAGASRLKASRRALHTETLSEEQREQLMANAAEFEETLDDTELVPVTVSLLLSPGKEGKVFWNLVHAFMTEVKKVAPVYSEKSLAMARLLFIAAVLSTSYAVRNRDKEAIIDPEYDEFESLESYEHDVIHELEEVDGELPEHDDRVVPLRAEVQVAHTLDDIPWKSKLTFTMSEVPAGLSFVANLRATNESASTMVASAMRKVINVTLPPHFSSLCKIATVQSQIFITIGPLEMHQEDTAALDTFLMHFGHVEFSEYQNVDWKELMSNLTEETNLLEKLYSGMKFMLNATLTTGLEHAIAHVVKAHSEPEYEQHHEYPVVKVEEIDPWTMAPSGEKSIRTNVVCFAHESPCTRNIEGDCCDTSGCLLDPEMQCQFNFTSCMAYCMPDTAAPLSPVAEKLAGLFAGVSTSLRVAYDEETRQELMHMLPPLGMRYGDITHMSAMTFHHLPATYLGSPPALALADLVNVLDGIESFESLELLGLPVKAKMTMTSESSPFPLLAKLLKDSELIEILQNKSDHTYEQHMEHFNDHHKYDSTIYDPIVDDPNASYEPF</sequence>
<accession>A0AA36J2F4</accession>
<evidence type="ECO:0000313" key="2">
    <source>
        <dbReference type="Proteomes" id="UP001178507"/>
    </source>
</evidence>